<dbReference type="Pfam" id="PF03152">
    <property type="entry name" value="UFD1_N1"/>
    <property type="match status" value="1"/>
</dbReference>
<accession>B9T276</accession>
<dbReference type="AlphaFoldDB" id="B9T276"/>
<name>B9T276_RICCO</name>
<dbReference type="PANTHER" id="PTHR12555:SF13">
    <property type="entry name" value="UBIQUITIN RECOGNITION FACTOR IN ER-ASSOCIATED DEGRADATION PROTEIN 1"/>
    <property type="match status" value="1"/>
</dbReference>
<proteinExistence type="inferred from homology"/>
<dbReference type="InterPro" id="IPR042299">
    <property type="entry name" value="Ufd1-like_Nn"/>
</dbReference>
<feature type="domain" description="Ubiquitin fusion degradation protein UFD1 N-terminal subdomain 1" evidence="4">
    <location>
        <begin position="48"/>
        <end position="101"/>
    </location>
</feature>
<evidence type="ECO:0000313" key="6">
    <source>
        <dbReference type="Proteomes" id="UP000008311"/>
    </source>
</evidence>
<comment type="similarity">
    <text evidence="1">Belongs to the UFD1 family.</text>
</comment>
<gene>
    <name evidence="5" type="ORF">RCOM_0413810</name>
</gene>
<dbReference type="InterPro" id="IPR055417">
    <property type="entry name" value="UFD1_N1"/>
</dbReference>
<evidence type="ECO:0000313" key="5">
    <source>
        <dbReference type="EMBL" id="EEF30047.1"/>
    </source>
</evidence>
<feature type="compositionally biased region" description="Basic and acidic residues" evidence="3">
    <location>
        <begin position="219"/>
        <end position="237"/>
    </location>
</feature>
<dbReference type="GO" id="GO:0036503">
    <property type="term" value="P:ERAD pathway"/>
    <property type="evidence" value="ECO:0000318"/>
    <property type="project" value="GO_Central"/>
</dbReference>
<dbReference type="InParanoid" id="B9T276"/>
<organism evidence="5 6">
    <name type="scientific">Ricinus communis</name>
    <name type="common">Castor bean</name>
    <dbReference type="NCBI Taxonomy" id="3988"/>
    <lineage>
        <taxon>Eukaryota</taxon>
        <taxon>Viridiplantae</taxon>
        <taxon>Streptophyta</taxon>
        <taxon>Embryophyta</taxon>
        <taxon>Tracheophyta</taxon>
        <taxon>Spermatophyta</taxon>
        <taxon>Magnoliopsida</taxon>
        <taxon>eudicotyledons</taxon>
        <taxon>Gunneridae</taxon>
        <taxon>Pentapetalae</taxon>
        <taxon>rosids</taxon>
        <taxon>fabids</taxon>
        <taxon>Malpighiales</taxon>
        <taxon>Euphorbiaceae</taxon>
        <taxon>Acalyphoideae</taxon>
        <taxon>Acalypheae</taxon>
        <taxon>Ricinus</taxon>
    </lineage>
</organism>
<sequence>MENLEENRESLGEKVVSCCQDMTSLKGGGPIYNSPQEHGYQSPEESSFRSTYMCYPVSLIGNDHLEHGDQITMPQSVLDRLLDLHVDFPMLFEICNDSKYQTGKGTYVKLQPHSMDFMGILNPKAALSRPGHLLLFVFLIRTVRLKKGRGGRAKGGRGTEIIPFTGVARHLDEKPGAELASSSVQKNKQTVDTDTSMATESQFRSRKRPGKVVFGSSDAESKSKEPKNKIAKTETPKRKQFQPFTGKKHSLAG</sequence>
<evidence type="ECO:0000259" key="4">
    <source>
        <dbReference type="Pfam" id="PF03152"/>
    </source>
</evidence>
<feature type="region of interest" description="Disordered" evidence="3">
    <location>
        <begin position="176"/>
        <end position="253"/>
    </location>
</feature>
<dbReference type="GO" id="GO:0006511">
    <property type="term" value="P:ubiquitin-dependent protein catabolic process"/>
    <property type="evidence" value="ECO:0007669"/>
    <property type="project" value="InterPro"/>
</dbReference>
<dbReference type="STRING" id="3988.B9T276"/>
<keyword evidence="2" id="KW-0833">Ubl conjugation pathway</keyword>
<feature type="compositionally biased region" description="Polar residues" evidence="3">
    <location>
        <begin position="180"/>
        <end position="202"/>
    </location>
</feature>
<reference evidence="6" key="1">
    <citation type="journal article" date="2010" name="Nat. Biotechnol.">
        <title>Draft genome sequence of the oilseed species Ricinus communis.</title>
        <authorList>
            <person name="Chan A.P."/>
            <person name="Crabtree J."/>
            <person name="Zhao Q."/>
            <person name="Lorenzi H."/>
            <person name="Orvis J."/>
            <person name="Puiu D."/>
            <person name="Melake-Berhan A."/>
            <person name="Jones K.M."/>
            <person name="Redman J."/>
            <person name="Chen G."/>
            <person name="Cahoon E.B."/>
            <person name="Gedil M."/>
            <person name="Stanke M."/>
            <person name="Haas B.J."/>
            <person name="Wortman J.R."/>
            <person name="Fraser-Liggett C.M."/>
            <person name="Ravel J."/>
            <person name="Rabinowicz P.D."/>
        </authorList>
    </citation>
    <scope>NUCLEOTIDE SEQUENCE [LARGE SCALE GENOMIC DNA]</scope>
    <source>
        <strain evidence="6">cv. Hale</strain>
    </source>
</reference>
<dbReference type="PANTHER" id="PTHR12555">
    <property type="entry name" value="UBIQUITIN FUSION DEGRADATON PROTEIN 1"/>
    <property type="match status" value="1"/>
</dbReference>
<evidence type="ECO:0000256" key="1">
    <source>
        <dbReference type="ARBA" id="ARBA00006043"/>
    </source>
</evidence>
<evidence type="ECO:0000256" key="3">
    <source>
        <dbReference type="SAM" id="MobiDB-lite"/>
    </source>
</evidence>
<dbReference type="GO" id="GO:0034098">
    <property type="term" value="C:VCP-NPL4-UFD1 AAA ATPase complex"/>
    <property type="evidence" value="ECO:0000318"/>
    <property type="project" value="GO_Central"/>
</dbReference>
<dbReference type="InterPro" id="IPR004854">
    <property type="entry name" value="Ufd1-like"/>
</dbReference>
<protein>
    <recommendedName>
        <fullName evidence="4">Ubiquitin fusion degradation protein UFD1 N-terminal subdomain 1 domain-containing protein</fullName>
    </recommendedName>
</protein>
<dbReference type="Proteomes" id="UP000008311">
    <property type="component" value="Unassembled WGS sequence"/>
</dbReference>
<evidence type="ECO:0000256" key="2">
    <source>
        <dbReference type="ARBA" id="ARBA00022786"/>
    </source>
</evidence>
<dbReference type="Gene3D" id="2.40.40.50">
    <property type="entry name" value="Ubiquitin fusion degradation protein UFD1, N-terminal domain"/>
    <property type="match status" value="1"/>
</dbReference>
<dbReference type="EMBL" id="EQ974371">
    <property type="protein sequence ID" value="EEF30047.1"/>
    <property type="molecule type" value="Genomic_DNA"/>
</dbReference>
<dbReference type="eggNOG" id="KOG1816">
    <property type="taxonomic scope" value="Eukaryota"/>
</dbReference>
<dbReference type="GO" id="GO:0031593">
    <property type="term" value="F:polyubiquitin modification-dependent protein binding"/>
    <property type="evidence" value="ECO:0000318"/>
    <property type="project" value="GO_Central"/>
</dbReference>
<keyword evidence="6" id="KW-1185">Reference proteome</keyword>